<dbReference type="EMBL" id="ODYU01001125">
    <property type="protein sequence ID" value="SOQ36899.1"/>
    <property type="molecule type" value="Genomic_DNA"/>
</dbReference>
<accession>A0A2H1V7W7</accession>
<dbReference type="AlphaFoldDB" id="A0A2H1V7W7"/>
<evidence type="ECO:0000313" key="1">
    <source>
        <dbReference type="EMBL" id="SOQ36899.1"/>
    </source>
</evidence>
<reference evidence="1" key="1">
    <citation type="submission" date="2016-07" db="EMBL/GenBank/DDBJ databases">
        <authorList>
            <person name="Bretaudeau A."/>
        </authorList>
    </citation>
    <scope>NUCLEOTIDE SEQUENCE</scope>
    <source>
        <strain evidence="1">Rice</strain>
        <tissue evidence="1">Whole body</tissue>
    </source>
</reference>
<gene>
    <name evidence="1" type="ORF">SFRICE_020358</name>
</gene>
<proteinExistence type="predicted"/>
<organism evidence="1">
    <name type="scientific">Spodoptera frugiperda</name>
    <name type="common">Fall armyworm</name>
    <dbReference type="NCBI Taxonomy" id="7108"/>
    <lineage>
        <taxon>Eukaryota</taxon>
        <taxon>Metazoa</taxon>
        <taxon>Ecdysozoa</taxon>
        <taxon>Arthropoda</taxon>
        <taxon>Hexapoda</taxon>
        <taxon>Insecta</taxon>
        <taxon>Pterygota</taxon>
        <taxon>Neoptera</taxon>
        <taxon>Endopterygota</taxon>
        <taxon>Lepidoptera</taxon>
        <taxon>Glossata</taxon>
        <taxon>Ditrysia</taxon>
        <taxon>Noctuoidea</taxon>
        <taxon>Noctuidae</taxon>
        <taxon>Amphipyrinae</taxon>
        <taxon>Spodoptera</taxon>
    </lineage>
</organism>
<name>A0A2H1V7W7_SPOFR</name>
<sequence>MAISVYQKCWRAMLRHEWAGSTGVISRPHRKPDVKQRLRCVSLSGNALVTPLVFQVPMGGGDCLPSGNTSARLPACIIKKKSPQQTVSKKT</sequence>
<protein>
    <submittedName>
        <fullName evidence="1">SFRICE_020358</fullName>
    </submittedName>
</protein>